<evidence type="ECO:0000313" key="3">
    <source>
        <dbReference type="EMBL" id="MBB3158297.1"/>
    </source>
</evidence>
<dbReference type="InterPro" id="IPR024455">
    <property type="entry name" value="Phage_capsid"/>
</dbReference>
<organism evidence="3 4">
    <name type="scientific">Microbacterium proteolyticum</name>
    <dbReference type="NCBI Taxonomy" id="1572644"/>
    <lineage>
        <taxon>Bacteria</taxon>
        <taxon>Bacillati</taxon>
        <taxon>Actinomycetota</taxon>
        <taxon>Actinomycetes</taxon>
        <taxon>Micrococcales</taxon>
        <taxon>Microbacteriaceae</taxon>
        <taxon>Microbacterium</taxon>
    </lineage>
</organism>
<dbReference type="Gene3D" id="3.30.2400.10">
    <property type="entry name" value="Major capsid protein gp5"/>
    <property type="match status" value="1"/>
</dbReference>
<dbReference type="AlphaFoldDB" id="A0A7W5CIF6"/>
<evidence type="ECO:0000259" key="2">
    <source>
        <dbReference type="Pfam" id="PF05065"/>
    </source>
</evidence>
<dbReference type="InterPro" id="IPR054612">
    <property type="entry name" value="Phage_capsid-like_C"/>
</dbReference>
<evidence type="ECO:0000256" key="1">
    <source>
        <dbReference type="ARBA" id="ARBA00004328"/>
    </source>
</evidence>
<dbReference type="Pfam" id="PF05065">
    <property type="entry name" value="Phage_capsid"/>
    <property type="match status" value="1"/>
</dbReference>
<dbReference type="NCBIfam" id="TIGR01554">
    <property type="entry name" value="major_cap_HK97"/>
    <property type="match status" value="1"/>
</dbReference>
<feature type="domain" description="Phage capsid-like C-terminal" evidence="2">
    <location>
        <begin position="147"/>
        <end position="383"/>
    </location>
</feature>
<name>A0A7W5CIF6_9MICO</name>
<proteinExistence type="predicted"/>
<dbReference type="Proteomes" id="UP000543579">
    <property type="component" value="Unassembled WGS sequence"/>
</dbReference>
<protein>
    <submittedName>
        <fullName evidence="3">HK97 family phage major capsid protein</fullName>
    </submittedName>
</protein>
<reference evidence="3 4" key="1">
    <citation type="submission" date="2020-08" db="EMBL/GenBank/DDBJ databases">
        <title>Genomic Encyclopedia of Type Strains, Phase III (KMG-III): the genomes of soil and plant-associated and newly described type strains.</title>
        <authorList>
            <person name="Whitman W."/>
        </authorList>
    </citation>
    <scope>NUCLEOTIDE SEQUENCE [LARGE SCALE GENOMIC DNA]</scope>
    <source>
        <strain evidence="3 4">CECT 8356</strain>
    </source>
</reference>
<dbReference type="Gene3D" id="3.30.2320.10">
    <property type="entry name" value="hypothetical protein PF0899 domain"/>
    <property type="match status" value="1"/>
</dbReference>
<gene>
    <name evidence="3" type="ORF">FHS07_001993</name>
</gene>
<evidence type="ECO:0000313" key="4">
    <source>
        <dbReference type="Proteomes" id="UP000543579"/>
    </source>
</evidence>
<dbReference type="SUPFAM" id="SSF56563">
    <property type="entry name" value="Major capsid protein gp5"/>
    <property type="match status" value="1"/>
</dbReference>
<sequence length="390" mass="41436">MNIKEQIRAELDKAKAIVATAEKAGREMTDQEISDADTHLKAVKGLRSQLDAADGSAAVKDALDALNGEFSGTKSKAPNRGYKAARSASWAKSTDEILRTVASSGGAKALTSGTVDVPAVIGDPGEIPARPHTVLDLIVGRDRPADGNGNAIQYLRQTQRPTGAAAVADGALKPTGTATFTDIEDRLRTIAILSEPLPIRYLTDFRGLTDILRVQLGEAVITAVEDLVVSGNGTGENFTGILQTSGIQTQARSTSVTGLDYRLETSLKAKTKADEIGGTPATGYVLNPTDWENITLARIAKNPANEAEEGAKHLLHDLPVVTSAAIALGTGLVGDFSTLELVTRETDRVDIDTSGDLFNRNQFRLRVEGRYTLKVGRPNAFCRFDLTPAT</sequence>
<dbReference type="RefSeq" id="WP_183419743.1">
    <property type="nucleotide sequence ID" value="NZ_JACHXY010000002.1"/>
</dbReference>
<comment type="subcellular location">
    <subcellularLocation>
        <location evidence="1">Virion</location>
    </subcellularLocation>
</comment>
<comment type="caution">
    <text evidence="3">The sequence shown here is derived from an EMBL/GenBank/DDBJ whole genome shotgun (WGS) entry which is preliminary data.</text>
</comment>
<accession>A0A7W5CIF6</accession>
<dbReference type="EMBL" id="JACHXY010000002">
    <property type="protein sequence ID" value="MBB3158297.1"/>
    <property type="molecule type" value="Genomic_DNA"/>
</dbReference>